<feature type="domain" description="DNA topoisomerase I catalytic core eukaryotic-type" evidence="8">
    <location>
        <begin position="99"/>
        <end position="301"/>
    </location>
</feature>
<comment type="caution">
    <text evidence="10">The sequence shown here is derived from an EMBL/GenBank/DDBJ whole genome shotgun (WGS) entry which is preliminary data.</text>
</comment>
<dbReference type="InterPro" id="IPR014711">
    <property type="entry name" value="TopoI_cat_a-hlx-sub_euk"/>
</dbReference>
<dbReference type="InterPro" id="IPR049331">
    <property type="entry name" value="Top1B_N_bact"/>
</dbReference>
<reference evidence="11" key="1">
    <citation type="submission" date="2017-05" db="EMBL/GenBank/DDBJ databases">
        <authorList>
            <person name="Macchi M."/>
            <person name="Festa S."/>
            <person name="Coppotelli B.M."/>
            <person name="Morelli I.S."/>
        </authorList>
    </citation>
    <scope>NUCLEOTIDE SEQUENCE [LARGE SCALE GENOMIC DNA]</scope>
    <source>
        <strain evidence="11">I</strain>
    </source>
</reference>
<feature type="region of interest" description="Disordered" evidence="7">
    <location>
        <begin position="1"/>
        <end position="20"/>
    </location>
</feature>
<evidence type="ECO:0000313" key="11">
    <source>
        <dbReference type="Proteomes" id="UP000196655"/>
    </source>
</evidence>
<evidence type="ECO:0000256" key="5">
    <source>
        <dbReference type="ARBA" id="ARBA00023125"/>
    </source>
</evidence>
<proteinExistence type="inferred from homology"/>
<evidence type="ECO:0000256" key="2">
    <source>
        <dbReference type="ARBA" id="ARBA00006645"/>
    </source>
</evidence>
<dbReference type="PRINTS" id="PR00416">
    <property type="entry name" value="EUTPISMRASEI"/>
</dbReference>
<dbReference type="Gene3D" id="1.10.132.120">
    <property type="match status" value="1"/>
</dbReference>
<dbReference type="GO" id="GO:0003677">
    <property type="term" value="F:DNA binding"/>
    <property type="evidence" value="ECO:0007669"/>
    <property type="project" value="UniProtKB-KW"/>
</dbReference>
<comment type="catalytic activity">
    <reaction evidence="1">
        <text>ATP-independent breakage of single-stranded DNA, followed by passage and rejoining.</text>
        <dbReference type="EC" id="5.6.2.1"/>
    </reaction>
</comment>
<accession>A0A211ZRF7</accession>
<dbReference type="OrthoDB" id="9778962at2"/>
<evidence type="ECO:0000256" key="7">
    <source>
        <dbReference type="SAM" id="MobiDB-lite"/>
    </source>
</evidence>
<gene>
    <name evidence="10" type="ORF">BWR60_07515</name>
</gene>
<dbReference type="AlphaFoldDB" id="A0A211ZRF7"/>
<dbReference type="InterPro" id="IPR001631">
    <property type="entry name" value="TopoI"/>
</dbReference>
<evidence type="ECO:0000256" key="1">
    <source>
        <dbReference type="ARBA" id="ARBA00000213"/>
    </source>
</evidence>
<dbReference type="GO" id="GO:0003917">
    <property type="term" value="F:DNA topoisomerase type I (single strand cut, ATP-independent) activity"/>
    <property type="evidence" value="ECO:0007669"/>
    <property type="project" value="UniProtKB-EC"/>
</dbReference>
<dbReference type="SUPFAM" id="SSF56349">
    <property type="entry name" value="DNA breaking-rejoining enzymes"/>
    <property type="match status" value="1"/>
</dbReference>
<dbReference type="STRING" id="1122125.GCA_000423185_00456"/>
<dbReference type="Gene3D" id="3.30.66.10">
    <property type="entry name" value="DNA topoisomerase I domain"/>
    <property type="match status" value="1"/>
</dbReference>
<keyword evidence="6 10" id="KW-0413">Isomerase</keyword>
<dbReference type="RefSeq" id="WP_088150388.1">
    <property type="nucleotide sequence ID" value="NZ_NHON01000010.1"/>
</dbReference>
<dbReference type="GO" id="GO:0006265">
    <property type="term" value="P:DNA topological change"/>
    <property type="evidence" value="ECO:0007669"/>
    <property type="project" value="InterPro"/>
</dbReference>
<evidence type="ECO:0000256" key="6">
    <source>
        <dbReference type="ARBA" id="ARBA00023235"/>
    </source>
</evidence>
<evidence type="ECO:0000256" key="3">
    <source>
        <dbReference type="ARBA" id="ARBA00012891"/>
    </source>
</evidence>
<dbReference type="EC" id="5.6.2.1" evidence="3"/>
<dbReference type="PROSITE" id="PS52038">
    <property type="entry name" value="TOPO_IB_2"/>
    <property type="match status" value="1"/>
</dbReference>
<dbReference type="InterPro" id="IPR013500">
    <property type="entry name" value="TopoI_cat_euk"/>
</dbReference>
<keyword evidence="4" id="KW-0799">Topoisomerase</keyword>
<name>A0A211ZRF7_9PROT</name>
<protein>
    <recommendedName>
        <fullName evidence="3">DNA topoisomerase</fullName>
        <ecNumber evidence="3">5.6.2.1</ecNumber>
    </recommendedName>
</protein>
<comment type="similarity">
    <text evidence="2">Belongs to the type IB topoisomerase family.</text>
</comment>
<dbReference type="EMBL" id="NHON01000010">
    <property type="protein sequence ID" value="OWJ67819.1"/>
    <property type="molecule type" value="Genomic_DNA"/>
</dbReference>
<keyword evidence="5" id="KW-0238">DNA-binding</keyword>
<evidence type="ECO:0000259" key="8">
    <source>
        <dbReference type="Pfam" id="PF01028"/>
    </source>
</evidence>
<dbReference type="Proteomes" id="UP000196655">
    <property type="component" value="Unassembled WGS sequence"/>
</dbReference>
<dbReference type="CDD" id="cd00659">
    <property type="entry name" value="Topo_IB_C"/>
    <property type="match status" value="1"/>
</dbReference>
<dbReference type="Pfam" id="PF01028">
    <property type="entry name" value="Topoisom_I"/>
    <property type="match status" value="1"/>
</dbReference>
<feature type="domain" description="DNA topoisomerase IB N-terminal" evidence="9">
    <location>
        <begin position="39"/>
        <end position="87"/>
    </location>
</feature>
<evidence type="ECO:0000259" key="9">
    <source>
        <dbReference type="Pfam" id="PF21338"/>
    </source>
</evidence>
<dbReference type="InterPro" id="IPR035447">
    <property type="entry name" value="DNA_topo_I_N_sf"/>
</dbReference>
<keyword evidence="11" id="KW-1185">Reference proteome</keyword>
<sequence length="355" mass="39594">MADTTALPASSPPDEARANGLRYVSDIDPGISRRRSGTGFAYRLPDGSPVRDRETLARIRKLAIPPAYTDVWICPDPRGHLQASGRDQRGRKQYRYHPRWKAARAETKYNRMLAFGRALPRIRKRVEADLAQRGLTREKVLAAIVRLLEATLIRIGNDEYARENKSFGLTTLRKRHVDVEGGAVCFEFRGKSGRLHRTAFRDPRIARIVRSCQDLPGHRLFQYVDDEDERHSIGSEEVNEYLRGISGQAFTAKDFRTWAGTLLAAEILATGGEPEAPPTKAAVVRCIEQVAVRLGNTPAVCRACYVHPGVVGAFLDGELATTLRWPPGDDQDDRRGEAALLRFLKRLEAATSGRG</sequence>
<dbReference type="SUPFAM" id="SSF55869">
    <property type="entry name" value="DNA topoisomerase I domain"/>
    <property type="match status" value="1"/>
</dbReference>
<evidence type="ECO:0000313" key="10">
    <source>
        <dbReference type="EMBL" id="OWJ67819.1"/>
    </source>
</evidence>
<dbReference type="InterPro" id="IPR011010">
    <property type="entry name" value="DNA_brk_join_enz"/>
</dbReference>
<organism evidence="10 11">
    <name type="scientific">Inquilinus limosus</name>
    <dbReference type="NCBI Taxonomy" id="171674"/>
    <lineage>
        <taxon>Bacteria</taxon>
        <taxon>Pseudomonadati</taxon>
        <taxon>Pseudomonadota</taxon>
        <taxon>Alphaproteobacteria</taxon>
        <taxon>Rhodospirillales</taxon>
        <taxon>Rhodospirillaceae</taxon>
        <taxon>Inquilinus</taxon>
    </lineage>
</organism>
<dbReference type="Pfam" id="PF21338">
    <property type="entry name" value="Top1B_N_bact"/>
    <property type="match status" value="1"/>
</dbReference>
<evidence type="ECO:0000256" key="4">
    <source>
        <dbReference type="ARBA" id="ARBA00023029"/>
    </source>
</evidence>
<dbReference type="Gene3D" id="3.90.15.10">
    <property type="entry name" value="Topoisomerase I, Chain A, domain 3"/>
    <property type="match status" value="1"/>
</dbReference>